<dbReference type="SUPFAM" id="SSF55874">
    <property type="entry name" value="ATPase domain of HSP90 chaperone/DNA topoisomerase II/histidine kinase"/>
    <property type="match status" value="2"/>
</dbReference>
<dbReference type="NCBIfam" id="NF047352">
    <property type="entry name" value="P_loop_sacsin"/>
    <property type="match status" value="2"/>
</dbReference>
<evidence type="ECO:0000313" key="3">
    <source>
        <dbReference type="Proteomes" id="UP001286313"/>
    </source>
</evidence>
<dbReference type="Pfam" id="PF25794">
    <property type="entry name" value="SACS"/>
    <property type="match status" value="2"/>
</dbReference>
<feature type="domain" description="Sacsin/Nov" evidence="1">
    <location>
        <begin position="6"/>
        <end position="228"/>
    </location>
</feature>
<reference evidence="2" key="1">
    <citation type="submission" date="2023-10" db="EMBL/GenBank/DDBJ databases">
        <title>Genome assemblies of two species of porcelain crab, Petrolisthes cinctipes and Petrolisthes manimaculis (Anomura: Porcellanidae).</title>
        <authorList>
            <person name="Angst P."/>
        </authorList>
    </citation>
    <scope>NUCLEOTIDE SEQUENCE</scope>
    <source>
        <strain evidence="2">PB745_01</strain>
        <tissue evidence="2">Gill</tissue>
    </source>
</reference>
<organism evidence="2 3">
    <name type="scientific">Petrolisthes cinctipes</name>
    <name type="common">Flat porcelain crab</name>
    <dbReference type="NCBI Taxonomy" id="88211"/>
    <lineage>
        <taxon>Eukaryota</taxon>
        <taxon>Metazoa</taxon>
        <taxon>Ecdysozoa</taxon>
        <taxon>Arthropoda</taxon>
        <taxon>Crustacea</taxon>
        <taxon>Multicrustacea</taxon>
        <taxon>Malacostraca</taxon>
        <taxon>Eumalacostraca</taxon>
        <taxon>Eucarida</taxon>
        <taxon>Decapoda</taxon>
        <taxon>Pleocyemata</taxon>
        <taxon>Anomura</taxon>
        <taxon>Galatheoidea</taxon>
        <taxon>Porcellanidae</taxon>
        <taxon>Petrolisthes</taxon>
    </lineage>
</organism>
<gene>
    <name evidence="2" type="ORF">Pcinc_015718</name>
</gene>
<sequence length="1991" mass="225720">MPTVVGLLKNILSQYPDNGQIIKELVQNAEDAGASRVDVVHHTRCLDYPNAPHNVQRFIRSPALCIYNDAVFSEEDWRGIRKLSDSIKKNDPLRVGQFGLGFKSVFHLTDYVTILSGCQVLLMDTSEPEHRMCRLLSLSDLGKVFPEPLQLWGKYLTSQHLVEGTFPATVFWFPLRQKPSQLSPTVYSSQRVKELFDSFSVEAPICLTFLKSLEQVSLQRVATKDPKKAVVVHQVEIGGPDLSDVKKERQRLQQNLQQSNGCPGTSITCHYQVTLHNTKKNKINKQTMLVLHHLPGQQDKYCIKYKGIDAHRYIPLVGVAVSTKPMSTPRDPGCLFTFFPLPLDPANTTGLPVQVNAYFILDQNRRHVKWKTDESSKEPDVIWNESLVSEVVLEAYHKLLLQVQSQVNQGIYQHQLCYSLLPNLASTTGRWNQMATQLWRRIITLPILYSPQEQKFKTAENVITDIGLDDCSVEVKTCIRMVLKSHSKPLVKLPDHVTLSLKELNCSPPTVTPQLVREYLLGPRAEVVRCEWDRIALLDYITSDKDYHKQLSGLQLLPLNDGSWSTYSKLSEPIYICTSDEAVALWGLESKILFLDLPSVLLERLRKVTGTTQLVKFNAAENGLALLMESVNQVQQRKSPSGKQLQAWLEQVWSLLQQLELNTVAHLPLLPSCPSPTSPTALLSLSSPIIVQNNTQSLLPKSAVQALKLLGIEVVPQPPHYVRHHQLHSYLYNTSDGRGVNSALSKMISNSNLHNSVAYFNAKSSEVQQKTLVNAIDLNSLQPDVITFLAKLNIIKSVGKCGKPKNDCVERVKNIIPDLDDFPVNFPEALLKPQSIRHQQLAIILGAKLLSKEELCLLSLSNKVTYSEEEISKLALYILSDKNMMTNDICHQLQGLRFVPDVNNDLHLPGELYNPEDGDIDALIAEDLTPICHYHQYLPALVKLGLKKVVELPKHLLIQAIKHVQSNSITTEENNRKSRALLRVLEQRQDLEEVCKAVKDEAFIYGVTAKPRDYPTHLRWATKPDLLTPASLKSYSKYKDVLGSVMQLVQCSHVPKVAKGFDWDKDPDTSYFCDNFRNMITAYQSCTDGCFEMIKKIYKYLSEIAKSSEAHNLKCLSELPCVFTEYGFKLPHQVYLKPAMEDVNLLPYIYPLPYELRDWTDLFEYLGCFVNQSVDLYLKFLIDIQENHNTNNENNNVDRDMESVVSVLKKLGKNVEKIPPSQLLFPVENDDDSLELVKKELCSYSDQNCEWLSNDELGVRIVHKRVPLKLAHSLGVKQLSEHLVSGGEAMMECSQKEPLTTRLHNLVGQYRDGVPIIKELIQNADDAGATTVSFLYDERQNEDAKTRLLSPQLKQWQGPALWAFNDATFTEEDFQNLQLLGGGTKESQSTKIGKFGLGFCSIYNLTDVPSFMSGSSYVIFDPHLECLGHDKKVPGLRYNFGTKSNSRMLTKLLGQFKPFDKMFDCTIQDTKKYDGTLFRFPLRTPSQAAKSKICQISYDRTGMMQLFDMLWNIAGQLLLFTQNVKEIKVFSLACDASSPSEMKLLFESSSVPFNEPVMNIIQETPLKKANSLFRTHSKFQWNGNVYQEITMVNINVKSYPEWKEEKCQVKVGSESVTWLTSWHSGRPKGSVYHLAETLAGKALPLGAVSTPVCQDSSGWKPVCLKDLPSGFYRESRMHCFLSLPVKTTLPLPVQVNGYFEIASDRTSLLSQTSDDRQNLNWNTILIEESISSAYHTLLDNMIIRGQSTEVPYYNLWPLAADRNNDLVTTLITSFYQLLVKEKWRVFYSSSGWYPLNHCLFLEDNFYQQQIGKVAFEYMEIVLASSEKQQHLIELPEKIQAGFQYDCLSEYCISQNSFYTSYFIPTISDDNVTPKKRDAITLHMIDHVNTCVESLKGVACIPTSPNGKLRIPTDLVSPKSQVAKMYTESDERFPQNDFTNTSHRCQVLLDLGVKKSTIPIEWVKERACSVAEIRCLECALYRSTEILNYMAN</sequence>
<name>A0AAE1KPF5_PETCI</name>
<dbReference type="Gene3D" id="3.30.565.10">
    <property type="entry name" value="Histidine kinase-like ATPase, C-terminal domain"/>
    <property type="match status" value="1"/>
</dbReference>
<dbReference type="InterPro" id="IPR036890">
    <property type="entry name" value="HATPase_C_sf"/>
</dbReference>
<proteinExistence type="predicted"/>
<comment type="caution">
    <text evidence="2">The sequence shown here is derived from an EMBL/GenBank/DDBJ whole genome shotgun (WGS) entry which is preliminary data.</text>
</comment>
<feature type="domain" description="Sacsin/Nov" evidence="1">
    <location>
        <begin position="1296"/>
        <end position="1540"/>
    </location>
</feature>
<dbReference type="InterPro" id="IPR052972">
    <property type="entry name" value="Sacsin_chaperone_reg"/>
</dbReference>
<accession>A0AAE1KPF5</accession>
<evidence type="ECO:0000259" key="1">
    <source>
        <dbReference type="Pfam" id="PF25794"/>
    </source>
</evidence>
<keyword evidence="3" id="KW-1185">Reference proteome</keyword>
<evidence type="ECO:0000313" key="2">
    <source>
        <dbReference type="EMBL" id="KAK3879729.1"/>
    </source>
</evidence>
<dbReference type="EMBL" id="JAWQEG010001402">
    <property type="protein sequence ID" value="KAK3879729.1"/>
    <property type="molecule type" value="Genomic_DNA"/>
</dbReference>
<dbReference type="InterPro" id="IPR058210">
    <property type="entry name" value="SACS/Nov_dom"/>
</dbReference>
<dbReference type="PANTHER" id="PTHR15600:SF42">
    <property type="entry name" value="SACSIN"/>
    <property type="match status" value="1"/>
</dbReference>
<protein>
    <recommendedName>
        <fullName evidence="1">Sacsin/Nov domain-containing protein</fullName>
    </recommendedName>
</protein>
<dbReference type="PANTHER" id="PTHR15600">
    <property type="entry name" value="SACSIN"/>
    <property type="match status" value="1"/>
</dbReference>
<dbReference type="Proteomes" id="UP001286313">
    <property type="component" value="Unassembled WGS sequence"/>
</dbReference>
<dbReference type="GO" id="GO:0030544">
    <property type="term" value="F:Hsp70 protein binding"/>
    <property type="evidence" value="ECO:0007669"/>
    <property type="project" value="TreeGrafter"/>
</dbReference>